<organism evidence="2 3">
    <name type="scientific">Amycolatopsis rhizosphaerae</name>
    <dbReference type="NCBI Taxonomy" id="2053003"/>
    <lineage>
        <taxon>Bacteria</taxon>
        <taxon>Bacillati</taxon>
        <taxon>Actinomycetota</taxon>
        <taxon>Actinomycetes</taxon>
        <taxon>Pseudonocardiales</taxon>
        <taxon>Pseudonocardiaceae</taxon>
        <taxon>Amycolatopsis</taxon>
    </lineage>
</organism>
<evidence type="ECO:0000313" key="3">
    <source>
        <dbReference type="Proteomes" id="UP000320011"/>
    </source>
</evidence>
<keyword evidence="1" id="KW-0472">Membrane</keyword>
<feature type="transmembrane region" description="Helical" evidence="1">
    <location>
        <begin position="52"/>
        <end position="73"/>
    </location>
</feature>
<keyword evidence="3" id="KW-1185">Reference proteome</keyword>
<dbReference type="Pfam" id="PF19590">
    <property type="entry name" value="TrbL_3"/>
    <property type="match status" value="1"/>
</dbReference>
<accession>A0A557ZMS4</accession>
<reference evidence="2 3" key="1">
    <citation type="submission" date="2019-07" db="EMBL/GenBank/DDBJ databases">
        <authorList>
            <person name="Duangmal K."/>
            <person name="Teo W.F.A."/>
        </authorList>
    </citation>
    <scope>NUCLEOTIDE SEQUENCE [LARGE SCALE GENOMIC DNA]</scope>
    <source>
        <strain evidence="2 3">TBRC 6029</strain>
    </source>
</reference>
<name>A0A557ZMS4_9PSEU</name>
<keyword evidence="1" id="KW-1133">Transmembrane helix</keyword>
<reference evidence="2 3" key="2">
    <citation type="submission" date="2019-08" db="EMBL/GenBank/DDBJ databases">
        <title>Amycolatopsis acidicola sp. nov., isolated from peat swamp forest soil.</title>
        <authorList>
            <person name="Srisuk N."/>
        </authorList>
    </citation>
    <scope>NUCLEOTIDE SEQUENCE [LARGE SCALE GENOMIC DNA]</scope>
    <source>
        <strain evidence="2 3">TBRC 6029</strain>
    </source>
</reference>
<dbReference type="Proteomes" id="UP000320011">
    <property type="component" value="Unassembled WGS sequence"/>
</dbReference>
<dbReference type="EMBL" id="VJWX01000896">
    <property type="protein sequence ID" value="TVT13310.1"/>
    <property type="molecule type" value="Genomic_DNA"/>
</dbReference>
<proteinExistence type="predicted"/>
<evidence type="ECO:0000313" key="2">
    <source>
        <dbReference type="EMBL" id="TVT13310.1"/>
    </source>
</evidence>
<sequence>MAGCVVNAINGFFRGIVTAALNPLLDLLSKTLLTTPTPDSLPRLGELWDTSWQILLACYATLVLIAGVLVMSYQTLQTRHSVKEIAPRIVVGFLAGALSLWVATKAIELANALAQAVMGGGVDASAAGATLRDLVLGSLGGGLWIVLIGLFLAGMLIVLLVTYIVRVALTIILIAAAPLALMCHALPQSEGIAYWWWKAFAGCLAIQVAQSLTLITALRIFLTPGGLTLFGGPS</sequence>
<gene>
    <name evidence="2" type="ORF">FNH05_37705</name>
</gene>
<dbReference type="InterPro" id="IPR045782">
    <property type="entry name" value="TrbL_3"/>
</dbReference>
<evidence type="ECO:0000256" key="1">
    <source>
        <dbReference type="SAM" id="Phobius"/>
    </source>
</evidence>
<feature type="transmembrane region" description="Helical" evidence="1">
    <location>
        <begin position="85"/>
        <end position="103"/>
    </location>
</feature>
<evidence type="ECO:0008006" key="4">
    <source>
        <dbReference type="Google" id="ProtNLM"/>
    </source>
</evidence>
<dbReference type="OrthoDB" id="3417255at2"/>
<feature type="transmembrane region" description="Helical" evidence="1">
    <location>
        <begin position="141"/>
        <end position="160"/>
    </location>
</feature>
<protein>
    <recommendedName>
        <fullName evidence="4">Type IV secretion system protein</fullName>
    </recommendedName>
</protein>
<keyword evidence="1" id="KW-0812">Transmembrane</keyword>
<comment type="caution">
    <text evidence="2">The sequence shown here is derived from an EMBL/GenBank/DDBJ whole genome shotgun (WGS) entry which is preliminary data.</text>
</comment>
<feature type="transmembrane region" description="Helical" evidence="1">
    <location>
        <begin position="167"/>
        <end position="187"/>
    </location>
</feature>
<dbReference type="AlphaFoldDB" id="A0A557ZMS4"/>
<feature type="transmembrane region" description="Helical" evidence="1">
    <location>
        <begin position="199"/>
        <end position="222"/>
    </location>
</feature>